<keyword evidence="2" id="KW-1185">Reference proteome</keyword>
<dbReference type="InterPro" id="IPR043502">
    <property type="entry name" value="DNA/RNA_pol_sf"/>
</dbReference>
<name>A0ABM3QVA8_SPIOL</name>
<gene>
    <name evidence="3" type="primary">LOC130462632</name>
</gene>
<evidence type="ECO:0000313" key="3">
    <source>
        <dbReference type="RefSeq" id="XP_056687304.1"/>
    </source>
</evidence>
<dbReference type="RefSeq" id="XP_056687304.1">
    <property type="nucleotide sequence ID" value="XM_056831326.1"/>
</dbReference>
<dbReference type="CDD" id="cd01650">
    <property type="entry name" value="RT_nLTR_like"/>
    <property type="match status" value="1"/>
</dbReference>
<evidence type="ECO:0000313" key="2">
    <source>
        <dbReference type="Proteomes" id="UP000813463"/>
    </source>
</evidence>
<dbReference type="Proteomes" id="UP000813463">
    <property type="component" value="Chromosome 1"/>
</dbReference>
<dbReference type="PANTHER" id="PTHR19446">
    <property type="entry name" value="REVERSE TRANSCRIPTASES"/>
    <property type="match status" value="1"/>
</dbReference>
<dbReference type="InterPro" id="IPR000477">
    <property type="entry name" value="RT_dom"/>
</dbReference>
<dbReference type="Pfam" id="PF00078">
    <property type="entry name" value="RVT_1"/>
    <property type="match status" value="1"/>
</dbReference>
<sequence length="950" mass="108538">MEEDVNPNIVPFSYYEVKEMSGVNAKVFDEFQEKGAAVMFNEDKPQIFKDAHYDNVFYETKNISAPSILIGKLVLKEEAHRVPGTQKQLPAQNWASPTFPSGAKKRQRHLGLFHCRSYEVNGDLEFHDSTWLQKRRNIQYQEKKGVISIMLGKNSSQRRSNKRVVYQGQPYCIGKKARIWKIIDPMYHDFGKTFNSKDEEKMWRKAMLIASDRNDSGLVAGPSQPPVAGNEVSDLGSGASYMQKVATCQDQAHVQFLYWSQRMKEGWVAKGDCPSKILYSRVKKRRCGLTNMTGELKQGQEEIESIVVSNLKEVFLSDNLPLPSQDIDQVLREIDLPQLSYAESTNLVRPFTSQEIRAAMFTMPTDKSSGPDGVSVEFFKHNWERVGSSVVDIIQHFISTGFMLKEWNRTLLVMIPKISSPEEFSHLRPISLCNTIHKCASKCLANRLKMVLPSFIQDEQHAFIPGRYMSDNILLSHELLSFINSRTRTGLNLVVVKIDMSKAYDRVHWGFLLKVLQAYGFPPHWLHLIQQCISTTSFKVLLNRKTTSSFRPNCGLRQGDPLSPYLFLFCMDILGRMLTLGRDIKQFQGITPVRRGPCLSHLFFADDAMIFFKATTEGCVNIKGIMSRFCAISGQQLNLQKSYIKFIPNTTIENQQSLRDILRMQQVTQFQVHLGVPIDIVGKKSTRFHFLIDKVAALLISWNMISLSQQQKLILINSVVISTIPHILNCLEIPIVIANKIDSMVAAFFWEKQGTKGMHWPGEFIITPNYYCPKVYHAKGRSSLSTGAQSSVRGHISWGFREIRKAENLLLRGCCWKTGTGTKVVAGRDKWVDGRVRVFSSDVHLDEARSWKVCDFILQGPMRWNAEKLRHSFEWKDGQDILSMELPDEDDDDHLQWSGQKSGQFTVKSGYAFICGLEDVELPRDTSDLAKEFFKTLWSLNIPPKWKLFL</sequence>
<organism evidence="2 3">
    <name type="scientific">Spinacia oleracea</name>
    <name type="common">Spinach</name>
    <dbReference type="NCBI Taxonomy" id="3562"/>
    <lineage>
        <taxon>Eukaryota</taxon>
        <taxon>Viridiplantae</taxon>
        <taxon>Streptophyta</taxon>
        <taxon>Embryophyta</taxon>
        <taxon>Tracheophyta</taxon>
        <taxon>Spermatophyta</taxon>
        <taxon>Magnoliopsida</taxon>
        <taxon>eudicotyledons</taxon>
        <taxon>Gunneridae</taxon>
        <taxon>Pentapetalae</taxon>
        <taxon>Caryophyllales</taxon>
        <taxon>Chenopodiaceae</taxon>
        <taxon>Chenopodioideae</taxon>
        <taxon>Anserineae</taxon>
        <taxon>Spinacia</taxon>
    </lineage>
</organism>
<reference evidence="3" key="2">
    <citation type="submission" date="2025-08" db="UniProtKB">
        <authorList>
            <consortium name="RefSeq"/>
        </authorList>
    </citation>
    <scope>IDENTIFICATION</scope>
    <source>
        <tissue evidence="3">Leaf</tissue>
    </source>
</reference>
<evidence type="ECO:0000259" key="1">
    <source>
        <dbReference type="PROSITE" id="PS50878"/>
    </source>
</evidence>
<dbReference type="GeneID" id="130462632"/>
<dbReference type="PROSITE" id="PS50878">
    <property type="entry name" value="RT_POL"/>
    <property type="match status" value="1"/>
</dbReference>
<feature type="domain" description="Reverse transcriptase" evidence="1">
    <location>
        <begin position="396"/>
        <end position="678"/>
    </location>
</feature>
<accession>A0ABM3QVA8</accession>
<dbReference type="SUPFAM" id="SSF56672">
    <property type="entry name" value="DNA/RNA polymerases"/>
    <property type="match status" value="1"/>
</dbReference>
<protein>
    <recommendedName>
        <fullName evidence="1">Reverse transcriptase domain-containing protein</fullName>
    </recommendedName>
</protein>
<proteinExistence type="predicted"/>
<reference evidence="2" key="1">
    <citation type="journal article" date="2021" name="Nat. Commun.">
        <title>Genomic analyses provide insights into spinach domestication and the genetic basis of agronomic traits.</title>
        <authorList>
            <person name="Cai X."/>
            <person name="Sun X."/>
            <person name="Xu C."/>
            <person name="Sun H."/>
            <person name="Wang X."/>
            <person name="Ge C."/>
            <person name="Zhang Z."/>
            <person name="Wang Q."/>
            <person name="Fei Z."/>
            <person name="Jiao C."/>
            <person name="Wang Q."/>
        </authorList>
    </citation>
    <scope>NUCLEOTIDE SEQUENCE [LARGE SCALE GENOMIC DNA]</scope>
    <source>
        <strain evidence="2">cv. Varoflay</strain>
    </source>
</reference>